<gene>
    <name evidence="7" type="primary">sacC_1</name>
    <name evidence="7" type="ORF">SDC9_34582</name>
</gene>
<dbReference type="InterPro" id="IPR013189">
    <property type="entry name" value="Glyco_hydro_32_C"/>
</dbReference>
<dbReference type="Pfam" id="PF00251">
    <property type="entry name" value="Glyco_hydro_32N"/>
    <property type="match status" value="1"/>
</dbReference>
<dbReference type="EC" id="3.2.1.26" evidence="2"/>
<dbReference type="InterPro" id="IPR001362">
    <property type="entry name" value="Glyco_hydro_32"/>
</dbReference>
<organism evidence="7">
    <name type="scientific">bioreactor metagenome</name>
    <dbReference type="NCBI Taxonomy" id="1076179"/>
    <lineage>
        <taxon>unclassified sequences</taxon>
        <taxon>metagenomes</taxon>
        <taxon>ecological metagenomes</taxon>
    </lineage>
</organism>
<comment type="caution">
    <text evidence="7">The sequence shown here is derived from an EMBL/GenBank/DDBJ whole genome shotgun (WGS) entry which is preliminary data.</text>
</comment>
<dbReference type="InterPro" id="IPR051214">
    <property type="entry name" value="GH32_Enzymes"/>
</dbReference>
<evidence type="ECO:0000313" key="7">
    <source>
        <dbReference type="EMBL" id="MPL88556.1"/>
    </source>
</evidence>
<keyword evidence="4 7" id="KW-0326">Glycosidase</keyword>
<evidence type="ECO:0000256" key="1">
    <source>
        <dbReference type="ARBA" id="ARBA00009902"/>
    </source>
</evidence>
<keyword evidence="3 7" id="KW-0378">Hydrolase</keyword>
<dbReference type="SUPFAM" id="SSF49899">
    <property type="entry name" value="Concanavalin A-like lectins/glucanases"/>
    <property type="match status" value="1"/>
</dbReference>
<dbReference type="SUPFAM" id="SSF75005">
    <property type="entry name" value="Arabinanase/levansucrase/invertase"/>
    <property type="match status" value="1"/>
</dbReference>
<accession>A0A644VB24</accession>
<evidence type="ECO:0000256" key="2">
    <source>
        <dbReference type="ARBA" id="ARBA00012758"/>
    </source>
</evidence>
<dbReference type="SMART" id="SM00640">
    <property type="entry name" value="Glyco_32"/>
    <property type="match status" value="1"/>
</dbReference>
<name>A0A644VB24_9ZZZZ</name>
<comment type="similarity">
    <text evidence="1">Belongs to the glycosyl hydrolase 32 family.</text>
</comment>
<evidence type="ECO:0000259" key="5">
    <source>
        <dbReference type="Pfam" id="PF00251"/>
    </source>
</evidence>
<dbReference type="CDD" id="cd08996">
    <property type="entry name" value="GH32_FFase"/>
    <property type="match status" value="1"/>
</dbReference>
<dbReference type="GO" id="GO:0004564">
    <property type="term" value="F:beta-fructofuranosidase activity"/>
    <property type="evidence" value="ECO:0007669"/>
    <property type="project" value="UniProtKB-EC"/>
</dbReference>
<proteinExistence type="inferred from homology"/>
<evidence type="ECO:0000256" key="3">
    <source>
        <dbReference type="ARBA" id="ARBA00022801"/>
    </source>
</evidence>
<dbReference type="Gene3D" id="2.60.120.560">
    <property type="entry name" value="Exo-inulinase, domain 1"/>
    <property type="match status" value="1"/>
</dbReference>
<feature type="domain" description="Glycosyl hydrolase family 32 C-terminal" evidence="6">
    <location>
        <begin position="368"/>
        <end position="538"/>
    </location>
</feature>
<dbReference type="EMBL" id="VSSQ01000260">
    <property type="protein sequence ID" value="MPL88556.1"/>
    <property type="molecule type" value="Genomic_DNA"/>
</dbReference>
<dbReference type="GO" id="GO:0005975">
    <property type="term" value="P:carbohydrate metabolic process"/>
    <property type="evidence" value="ECO:0007669"/>
    <property type="project" value="InterPro"/>
</dbReference>
<dbReference type="Pfam" id="PF08244">
    <property type="entry name" value="Glyco_hydro_32C"/>
    <property type="match status" value="1"/>
</dbReference>
<dbReference type="InterPro" id="IPR023296">
    <property type="entry name" value="Glyco_hydro_beta-prop_sf"/>
</dbReference>
<sequence length="557" mass="63687">MYIIMIRKFFFVFFLLSVTVFVFAKDTYPASKLPQRVYPSTLDEQLKVLKDDPQVKFFNQNRVKLGKDPYRPIYHFSSPESILHDPNGLCFWQGKWHLFYQYIPAKDYRQHWGHAVSDDLIHWIDLPVALYPVPENMVYSGATFVEEGRVVAMYNGVGIGTMVAVSSDPLLLNWEKIAIPALTNIDKSGNRLPFSVGDANIWKIDDTYYSVTGGGRKATGPGGLRMRESWLFSSKDLVNWTPRHEFMVNERFLLPGDDAACPYFWPIGNQYIFFLYSHMTGGQYLIGDYDKEKQLFYPKQHGKSNFMSFLPGGVHAPSAYPDGDGGVVVLYNMHQGTKTPGWRGITTLPRRFSMTPEQKLRIEPYGNYKSLRTKSVSIAKKKLHANKEIILPEIKGNAYELIIEVDVKESPMFELNILRSPEKEEFTSIKFFKDRGFPLDRLDSNLKGRFQSIVSVETAYSSILPDVKSRAPEIAPVVLEKDEKLKLHVFVDKSVVEVFVNDKQAISVRVYPGREDSHGISLRSQGGDAELISLNFWQMKSIYNELKNDFILSNTAN</sequence>
<dbReference type="Gene3D" id="2.115.10.20">
    <property type="entry name" value="Glycosyl hydrolase domain, family 43"/>
    <property type="match status" value="1"/>
</dbReference>
<dbReference type="AlphaFoldDB" id="A0A644VB24"/>
<dbReference type="InterPro" id="IPR013148">
    <property type="entry name" value="Glyco_hydro_32_N"/>
</dbReference>
<dbReference type="PANTHER" id="PTHR43101:SF1">
    <property type="entry name" value="BETA-FRUCTOSIDASE"/>
    <property type="match status" value="1"/>
</dbReference>
<dbReference type="InterPro" id="IPR013320">
    <property type="entry name" value="ConA-like_dom_sf"/>
</dbReference>
<protein>
    <recommendedName>
        <fullName evidence="2">beta-fructofuranosidase</fullName>
        <ecNumber evidence="2">3.2.1.26</ecNumber>
    </recommendedName>
</protein>
<dbReference type="PANTHER" id="PTHR43101">
    <property type="entry name" value="BETA-FRUCTOSIDASE"/>
    <property type="match status" value="1"/>
</dbReference>
<evidence type="ECO:0000256" key="4">
    <source>
        <dbReference type="ARBA" id="ARBA00023295"/>
    </source>
</evidence>
<reference evidence="7" key="1">
    <citation type="submission" date="2019-08" db="EMBL/GenBank/DDBJ databases">
        <authorList>
            <person name="Kucharzyk K."/>
            <person name="Murdoch R.W."/>
            <person name="Higgins S."/>
            <person name="Loffler F."/>
        </authorList>
    </citation>
    <scope>NUCLEOTIDE SEQUENCE</scope>
</reference>
<evidence type="ECO:0000259" key="6">
    <source>
        <dbReference type="Pfam" id="PF08244"/>
    </source>
</evidence>
<feature type="domain" description="Glycosyl hydrolase family 32 N-terminal" evidence="5">
    <location>
        <begin position="75"/>
        <end position="364"/>
    </location>
</feature>